<protein>
    <submittedName>
        <fullName evidence="2">Uncharacterized protein</fullName>
    </submittedName>
</protein>
<keyword evidence="1" id="KW-0472">Membrane</keyword>
<dbReference type="InterPro" id="IPR029063">
    <property type="entry name" value="SAM-dependent_MTases_sf"/>
</dbReference>
<feature type="transmembrane region" description="Helical" evidence="1">
    <location>
        <begin position="81"/>
        <end position="99"/>
    </location>
</feature>
<organism evidence="2 3">
    <name type="scientific">Endozoicomonas euniceicola</name>
    <dbReference type="NCBI Taxonomy" id="1234143"/>
    <lineage>
        <taxon>Bacteria</taxon>
        <taxon>Pseudomonadati</taxon>
        <taxon>Pseudomonadota</taxon>
        <taxon>Gammaproteobacteria</taxon>
        <taxon>Oceanospirillales</taxon>
        <taxon>Endozoicomonadaceae</taxon>
        <taxon>Endozoicomonas</taxon>
    </lineage>
</organism>
<dbReference type="EMBL" id="CP103300">
    <property type="protein sequence ID" value="UYM16673.1"/>
    <property type="molecule type" value="Genomic_DNA"/>
</dbReference>
<sequence>MQCYINHRFERDKNDNDPIFIDPPTFLNSRKFEGVFDVQRDHGHLIRLAMRRLNKGGTLYFSNNFRRSYWRRLREAAEHNIPLLAVGCWLLAVGCWLLAVGCMSS</sequence>
<reference evidence="2" key="1">
    <citation type="submission" date="2022-10" db="EMBL/GenBank/DDBJ databases">
        <title>Completed Genome Sequence of two octocoral isolated bacterium, Endozoicomonas euniceicola EF212T and Endozoicomonas gorgoniicola PS125T.</title>
        <authorList>
            <person name="Chiou Y.-J."/>
            <person name="Chen Y.-H."/>
        </authorList>
    </citation>
    <scope>NUCLEOTIDE SEQUENCE</scope>
    <source>
        <strain evidence="2">EF212</strain>
    </source>
</reference>
<keyword evidence="3" id="KW-1185">Reference proteome</keyword>
<keyword evidence="1" id="KW-0812">Transmembrane</keyword>
<name>A0ABY6GV80_9GAMM</name>
<gene>
    <name evidence="2" type="ORF">NX720_01700</name>
</gene>
<evidence type="ECO:0000313" key="2">
    <source>
        <dbReference type="EMBL" id="UYM16673.1"/>
    </source>
</evidence>
<dbReference type="SUPFAM" id="SSF53335">
    <property type="entry name" value="S-adenosyl-L-methionine-dependent methyltransferases"/>
    <property type="match status" value="1"/>
</dbReference>
<dbReference type="Proteomes" id="UP001163255">
    <property type="component" value="Chromosome"/>
</dbReference>
<evidence type="ECO:0000256" key="1">
    <source>
        <dbReference type="SAM" id="Phobius"/>
    </source>
</evidence>
<proteinExistence type="predicted"/>
<accession>A0ABY6GV80</accession>
<keyword evidence="1" id="KW-1133">Transmembrane helix</keyword>
<dbReference type="Gene3D" id="3.40.50.150">
    <property type="entry name" value="Vaccinia Virus protein VP39"/>
    <property type="match status" value="1"/>
</dbReference>
<evidence type="ECO:0000313" key="3">
    <source>
        <dbReference type="Proteomes" id="UP001163255"/>
    </source>
</evidence>
<dbReference type="RefSeq" id="WP_262598975.1">
    <property type="nucleotide sequence ID" value="NZ_CP103300.1"/>
</dbReference>